<dbReference type="Proteomes" id="UP000616885">
    <property type="component" value="Unassembled WGS sequence"/>
</dbReference>
<dbReference type="AlphaFoldDB" id="A0A8H7NI44"/>
<gene>
    <name evidence="1" type="ORF">IM811_007365</name>
</gene>
<evidence type="ECO:0000313" key="1">
    <source>
        <dbReference type="EMBL" id="KAF9756421.1"/>
    </source>
</evidence>
<organism evidence="1 2">
    <name type="scientific">Bionectria ochroleuca</name>
    <name type="common">Gliocladium roseum</name>
    <dbReference type="NCBI Taxonomy" id="29856"/>
    <lineage>
        <taxon>Eukaryota</taxon>
        <taxon>Fungi</taxon>
        <taxon>Dikarya</taxon>
        <taxon>Ascomycota</taxon>
        <taxon>Pezizomycotina</taxon>
        <taxon>Sordariomycetes</taxon>
        <taxon>Hypocreomycetidae</taxon>
        <taxon>Hypocreales</taxon>
        <taxon>Bionectriaceae</taxon>
        <taxon>Clonostachys</taxon>
    </lineage>
</organism>
<sequence length="177" mass="19674">MFSQGPNNLTTLANQPEAVPPDSCFWRPSNSDYASAGKVTEALCDFRTYMVRQSQAASDRDCCEPVMIGDSVFYQWKACWLFGRPCTWTASLDRCTPWGSRQPYLCTAKYPLTPISTGDYRRLAFHRTTEQDLSEAFVPEEPLEGVDGLGLALEMEDSAGGVLNQVVGDEDDGDFDM</sequence>
<dbReference type="EMBL" id="JADCTT010000002">
    <property type="protein sequence ID" value="KAF9756421.1"/>
    <property type="molecule type" value="Genomic_DNA"/>
</dbReference>
<proteinExistence type="predicted"/>
<protein>
    <submittedName>
        <fullName evidence="1">Uncharacterized protein</fullName>
    </submittedName>
</protein>
<name>A0A8H7NI44_BIOOC</name>
<accession>A0A8H7NI44</accession>
<comment type="caution">
    <text evidence="1">The sequence shown here is derived from an EMBL/GenBank/DDBJ whole genome shotgun (WGS) entry which is preliminary data.</text>
</comment>
<evidence type="ECO:0000313" key="2">
    <source>
        <dbReference type="Proteomes" id="UP000616885"/>
    </source>
</evidence>
<reference evidence="1" key="1">
    <citation type="submission" date="2020-10" db="EMBL/GenBank/DDBJ databases">
        <title>High-Quality Genome Resource of Clonostachys rosea strain S41 by Oxford Nanopore Long-Read Sequencing.</title>
        <authorList>
            <person name="Wang H."/>
        </authorList>
    </citation>
    <scope>NUCLEOTIDE SEQUENCE</scope>
    <source>
        <strain evidence="1">S41</strain>
    </source>
</reference>